<dbReference type="RefSeq" id="WP_145246694.1">
    <property type="nucleotide sequence ID" value="NZ_CP036278.1"/>
</dbReference>
<keyword evidence="3" id="KW-0731">Sigma factor</keyword>
<keyword evidence="2" id="KW-0805">Transcription regulation</keyword>
<keyword evidence="4" id="KW-0804">Transcription</keyword>
<dbReference type="SUPFAM" id="SSF88659">
    <property type="entry name" value="Sigma3 and sigma4 domains of RNA polymerase sigma factors"/>
    <property type="match status" value="1"/>
</dbReference>
<dbReference type="InterPro" id="IPR013325">
    <property type="entry name" value="RNA_pol_sigma_r2"/>
</dbReference>
<evidence type="ECO:0000313" key="6">
    <source>
        <dbReference type="EMBL" id="QDU55906.1"/>
    </source>
</evidence>
<comment type="similarity">
    <text evidence="1">Belongs to the sigma-70 factor family. ECF subfamily.</text>
</comment>
<evidence type="ECO:0000256" key="2">
    <source>
        <dbReference type="ARBA" id="ARBA00023015"/>
    </source>
</evidence>
<dbReference type="InterPro" id="IPR013324">
    <property type="entry name" value="RNA_pol_sigma_r3/r4-like"/>
</dbReference>
<dbReference type="InterPro" id="IPR036388">
    <property type="entry name" value="WH-like_DNA-bd_sf"/>
</dbReference>
<name>A0A518AMH5_9BACT</name>
<keyword evidence="7" id="KW-1185">Reference proteome</keyword>
<proteinExistence type="inferred from homology"/>
<reference evidence="6 7" key="1">
    <citation type="submission" date="2019-02" db="EMBL/GenBank/DDBJ databases">
        <title>Deep-cultivation of Planctomycetes and their phenomic and genomic characterization uncovers novel biology.</title>
        <authorList>
            <person name="Wiegand S."/>
            <person name="Jogler M."/>
            <person name="Boedeker C."/>
            <person name="Pinto D."/>
            <person name="Vollmers J."/>
            <person name="Rivas-Marin E."/>
            <person name="Kohn T."/>
            <person name="Peeters S.H."/>
            <person name="Heuer A."/>
            <person name="Rast P."/>
            <person name="Oberbeckmann S."/>
            <person name="Bunk B."/>
            <person name="Jeske O."/>
            <person name="Meyerdierks A."/>
            <person name="Storesund J.E."/>
            <person name="Kallscheuer N."/>
            <person name="Luecker S."/>
            <person name="Lage O.M."/>
            <person name="Pohl T."/>
            <person name="Merkel B.J."/>
            <person name="Hornburger P."/>
            <person name="Mueller R.-W."/>
            <person name="Bruemmer F."/>
            <person name="Labrenz M."/>
            <person name="Spormann A.M."/>
            <person name="Op den Camp H."/>
            <person name="Overmann J."/>
            <person name="Amann R."/>
            <person name="Jetten M.S.M."/>
            <person name="Mascher T."/>
            <person name="Medema M.H."/>
            <person name="Devos D.P."/>
            <person name="Kaster A.-K."/>
            <person name="Ovreas L."/>
            <person name="Rohde M."/>
            <person name="Galperin M.Y."/>
            <person name="Jogler C."/>
        </authorList>
    </citation>
    <scope>NUCLEOTIDE SEQUENCE [LARGE SCALE GENOMIC DNA]</scope>
    <source>
        <strain evidence="6 7">Pan181</strain>
    </source>
</reference>
<dbReference type="AlphaFoldDB" id="A0A518AMH5"/>
<dbReference type="Gene3D" id="1.10.10.10">
    <property type="entry name" value="Winged helix-like DNA-binding domain superfamily/Winged helix DNA-binding domain"/>
    <property type="match status" value="1"/>
</dbReference>
<dbReference type="KEGG" id="amuc:Pan181_21080"/>
<dbReference type="InterPro" id="IPR014331">
    <property type="entry name" value="RNA_pol_sigma70_ECF_RHOBA"/>
</dbReference>
<dbReference type="PANTHER" id="PTHR43133:SF51">
    <property type="entry name" value="RNA POLYMERASE SIGMA FACTOR"/>
    <property type="match status" value="1"/>
</dbReference>
<dbReference type="Proteomes" id="UP000315750">
    <property type="component" value="Chromosome"/>
</dbReference>
<dbReference type="Gene3D" id="1.10.1740.10">
    <property type="match status" value="1"/>
</dbReference>
<organism evidence="6 7">
    <name type="scientific">Aeoliella mucimassa</name>
    <dbReference type="NCBI Taxonomy" id="2527972"/>
    <lineage>
        <taxon>Bacteria</taxon>
        <taxon>Pseudomonadati</taxon>
        <taxon>Planctomycetota</taxon>
        <taxon>Planctomycetia</taxon>
        <taxon>Pirellulales</taxon>
        <taxon>Lacipirellulaceae</taxon>
        <taxon>Aeoliella</taxon>
    </lineage>
</organism>
<evidence type="ECO:0000256" key="4">
    <source>
        <dbReference type="ARBA" id="ARBA00023163"/>
    </source>
</evidence>
<evidence type="ECO:0000256" key="3">
    <source>
        <dbReference type="ARBA" id="ARBA00023082"/>
    </source>
</evidence>
<evidence type="ECO:0000259" key="5">
    <source>
        <dbReference type="Pfam" id="PF04542"/>
    </source>
</evidence>
<gene>
    <name evidence="6" type="primary">sigW_4</name>
    <name evidence="6" type="ORF">Pan181_21080</name>
</gene>
<dbReference type="NCBIfam" id="TIGR02989">
    <property type="entry name" value="Sig-70_gvs1"/>
    <property type="match status" value="1"/>
</dbReference>
<evidence type="ECO:0000256" key="1">
    <source>
        <dbReference type="ARBA" id="ARBA00010641"/>
    </source>
</evidence>
<sequence length="181" mass="20302">MASDDFTPSQRARLFGELLAACHCDLFAFIYSLVQHHADAEDVYQQVTMLLWENFDSFEVGTNFSAWATAFAHNTARAFLRSRKRNAITLGDEALDAIAAAYNAKHNWSSTETSEALNHCLKKLSDHSRSLVERCYAQNRDMAAIAKSENRTIGAIYQAICRIRKKLFSCVQRTISQGATA</sequence>
<evidence type="ECO:0000313" key="7">
    <source>
        <dbReference type="Proteomes" id="UP000315750"/>
    </source>
</evidence>
<dbReference type="GO" id="GO:0006352">
    <property type="term" value="P:DNA-templated transcription initiation"/>
    <property type="evidence" value="ECO:0007669"/>
    <property type="project" value="InterPro"/>
</dbReference>
<dbReference type="InterPro" id="IPR039425">
    <property type="entry name" value="RNA_pol_sigma-70-like"/>
</dbReference>
<dbReference type="OrthoDB" id="6383365at2"/>
<protein>
    <submittedName>
        <fullName evidence="6">ECF RNA polymerase sigma factor SigW</fullName>
    </submittedName>
</protein>
<dbReference type="GO" id="GO:0016987">
    <property type="term" value="F:sigma factor activity"/>
    <property type="evidence" value="ECO:0007669"/>
    <property type="project" value="UniProtKB-KW"/>
</dbReference>
<dbReference type="PANTHER" id="PTHR43133">
    <property type="entry name" value="RNA POLYMERASE ECF-TYPE SIGMA FACTO"/>
    <property type="match status" value="1"/>
</dbReference>
<dbReference type="InterPro" id="IPR014284">
    <property type="entry name" value="RNA_pol_sigma-70_dom"/>
</dbReference>
<dbReference type="NCBIfam" id="TIGR02937">
    <property type="entry name" value="sigma70-ECF"/>
    <property type="match status" value="1"/>
</dbReference>
<dbReference type="Pfam" id="PF04542">
    <property type="entry name" value="Sigma70_r2"/>
    <property type="match status" value="1"/>
</dbReference>
<dbReference type="EMBL" id="CP036278">
    <property type="protein sequence ID" value="QDU55906.1"/>
    <property type="molecule type" value="Genomic_DNA"/>
</dbReference>
<feature type="domain" description="RNA polymerase sigma-70 region 2" evidence="5">
    <location>
        <begin position="24"/>
        <end position="85"/>
    </location>
</feature>
<accession>A0A518AMH5</accession>
<dbReference type="InterPro" id="IPR007627">
    <property type="entry name" value="RNA_pol_sigma70_r2"/>
</dbReference>
<dbReference type="SUPFAM" id="SSF88946">
    <property type="entry name" value="Sigma2 domain of RNA polymerase sigma factors"/>
    <property type="match status" value="1"/>
</dbReference>